<name>A0A9W7ZT49_9FUNG</name>
<dbReference type="EMBL" id="JANBPU010000394">
    <property type="protein sequence ID" value="KAJ1911937.1"/>
    <property type="molecule type" value="Genomic_DNA"/>
</dbReference>
<dbReference type="Proteomes" id="UP001150538">
    <property type="component" value="Unassembled WGS sequence"/>
</dbReference>
<sequence length="147" mass="16587">MCFQPLSKEQLVPKIIEKAFPIIIECWLVEGKKYIYVVTKSLDEETKDTNVVIESPTFILDNCGEGCEKNHTVDLKKIMKSGVTSTQENTHETNITVNYCINHINHMQPNFQICDGNGQCPDACGAHDSYIKMNSSQPEYPESISDL</sequence>
<dbReference type="AlphaFoldDB" id="A0A9W7ZT49"/>
<evidence type="ECO:0000313" key="2">
    <source>
        <dbReference type="Proteomes" id="UP001150538"/>
    </source>
</evidence>
<comment type="caution">
    <text evidence="1">The sequence shown here is derived from an EMBL/GenBank/DDBJ whole genome shotgun (WGS) entry which is preliminary data.</text>
</comment>
<protein>
    <submittedName>
        <fullName evidence="1">Uncharacterized protein</fullName>
    </submittedName>
</protein>
<evidence type="ECO:0000313" key="1">
    <source>
        <dbReference type="EMBL" id="KAJ1911937.1"/>
    </source>
</evidence>
<proteinExistence type="predicted"/>
<reference evidence="1" key="1">
    <citation type="submission" date="2022-07" db="EMBL/GenBank/DDBJ databases">
        <title>Phylogenomic reconstructions and comparative analyses of Kickxellomycotina fungi.</title>
        <authorList>
            <person name="Reynolds N.K."/>
            <person name="Stajich J.E."/>
            <person name="Barry K."/>
            <person name="Grigoriev I.V."/>
            <person name="Crous P."/>
            <person name="Smith M.E."/>
        </authorList>
    </citation>
    <scope>NUCLEOTIDE SEQUENCE</scope>
    <source>
        <strain evidence="1">NBRC 100468</strain>
    </source>
</reference>
<accession>A0A9W7ZT49</accession>
<keyword evidence="2" id="KW-1185">Reference proteome</keyword>
<organism evidence="1 2">
    <name type="scientific">Mycoemilia scoparia</name>
    <dbReference type="NCBI Taxonomy" id="417184"/>
    <lineage>
        <taxon>Eukaryota</taxon>
        <taxon>Fungi</taxon>
        <taxon>Fungi incertae sedis</taxon>
        <taxon>Zoopagomycota</taxon>
        <taxon>Kickxellomycotina</taxon>
        <taxon>Kickxellomycetes</taxon>
        <taxon>Kickxellales</taxon>
        <taxon>Kickxellaceae</taxon>
        <taxon>Mycoemilia</taxon>
    </lineage>
</organism>
<gene>
    <name evidence="1" type="ORF">H4219_005781</name>
</gene>